<name>A0ABU4ZR69_9HYPH</name>
<dbReference type="EMBL" id="JAVIJF010000021">
    <property type="protein sequence ID" value="MDX8527888.1"/>
    <property type="molecule type" value="Genomic_DNA"/>
</dbReference>
<accession>A0ABU4ZR69</accession>
<organism evidence="1 2">
    <name type="scientific">Mesorhizobium montanum</name>
    <dbReference type="NCBI Taxonomy" id="3072323"/>
    <lineage>
        <taxon>Bacteria</taxon>
        <taxon>Pseudomonadati</taxon>
        <taxon>Pseudomonadota</taxon>
        <taxon>Alphaproteobacteria</taxon>
        <taxon>Hyphomicrobiales</taxon>
        <taxon>Phyllobacteriaceae</taxon>
        <taxon>Mesorhizobium</taxon>
    </lineage>
</organism>
<evidence type="ECO:0000313" key="1">
    <source>
        <dbReference type="EMBL" id="MDX8527888.1"/>
    </source>
</evidence>
<dbReference type="GO" id="GO:0016740">
    <property type="term" value="F:transferase activity"/>
    <property type="evidence" value="ECO:0007669"/>
    <property type="project" value="UniProtKB-KW"/>
</dbReference>
<comment type="caution">
    <text evidence="1">The sequence shown here is derived from an EMBL/GenBank/DDBJ whole genome shotgun (WGS) entry which is preliminary data.</text>
</comment>
<keyword evidence="1" id="KW-0808">Transferase</keyword>
<evidence type="ECO:0000313" key="2">
    <source>
        <dbReference type="Proteomes" id="UP001276840"/>
    </source>
</evidence>
<proteinExistence type="predicted"/>
<protein>
    <submittedName>
        <fullName evidence="1">Nucleotidyl transferase AbiEii/AbiGii toxin family protein</fullName>
    </submittedName>
</protein>
<keyword evidence="2" id="KW-1185">Reference proteome</keyword>
<gene>
    <name evidence="1" type="ORF">RFM68_25665</name>
</gene>
<dbReference type="Gene3D" id="3.10.450.620">
    <property type="entry name" value="JHP933, nucleotidyltransferase-like core domain"/>
    <property type="match status" value="1"/>
</dbReference>
<dbReference type="Pfam" id="PF08843">
    <property type="entry name" value="AbiEii"/>
    <property type="match status" value="1"/>
</dbReference>
<reference evidence="1 2" key="1">
    <citation type="submission" date="2023-08" db="EMBL/GenBank/DDBJ databases">
        <title>Implementing the SeqCode for naming new Mesorhizobium species isolated from Vachellia karroo root nodules.</title>
        <authorList>
            <person name="Van Lill M."/>
        </authorList>
    </citation>
    <scope>NUCLEOTIDE SEQUENCE [LARGE SCALE GENOMIC DNA]</scope>
    <source>
        <strain evidence="1 2">MSK 1335</strain>
    </source>
</reference>
<sequence length="307" mass="35056">MDTASPYYRQVRLLTRILPLVAVERSFALKGGTAINLFFRDLPRLSVDIDLVYLPMDDRDTALKNVAEALARIADAISAAMPGTEIIRSFEHQADALRLFVSQGADRIKIELSPVLRGSVLPEELREVSPAVEEQFGYVEMQLLSLPDLYAGKICAALDRQHPRDLFDVKLLFENEGLTEDLVKTFLVYLISHNRTMAELLQPTRKNIAGIYEGEFVRMSQIEVSLDELLTVRERLISDLNRALTENQRKFLLSFKARRPDWNLLDVEGANNLPAVRWKLHNLERMPRERHRAAYENLERVLGLSSS</sequence>
<dbReference type="InterPro" id="IPR014942">
    <property type="entry name" value="AbiEii"/>
</dbReference>
<dbReference type="Proteomes" id="UP001276840">
    <property type="component" value="Unassembled WGS sequence"/>
</dbReference>
<dbReference type="RefSeq" id="WP_320235832.1">
    <property type="nucleotide sequence ID" value="NZ_JAVIJF010000021.1"/>
</dbReference>